<dbReference type="PROSITE" id="PS50600">
    <property type="entry name" value="ULP_PROTEASE"/>
    <property type="match status" value="1"/>
</dbReference>
<dbReference type="PANTHER" id="PTHR46915">
    <property type="entry name" value="UBIQUITIN-LIKE PROTEASE 4-RELATED"/>
    <property type="match status" value="1"/>
</dbReference>
<gene>
    <name evidence="7" type="primary">LOC104711341</name>
</gene>
<keyword evidence="3" id="KW-0378">Hydrolase</keyword>
<organism evidence="6 7">
    <name type="scientific">Camelina sativa</name>
    <name type="common">False flax</name>
    <name type="synonym">Myagrum sativum</name>
    <dbReference type="NCBI Taxonomy" id="90675"/>
    <lineage>
        <taxon>Eukaryota</taxon>
        <taxon>Viridiplantae</taxon>
        <taxon>Streptophyta</taxon>
        <taxon>Embryophyta</taxon>
        <taxon>Tracheophyta</taxon>
        <taxon>Spermatophyta</taxon>
        <taxon>Magnoliopsida</taxon>
        <taxon>eudicotyledons</taxon>
        <taxon>Gunneridae</taxon>
        <taxon>Pentapetalae</taxon>
        <taxon>rosids</taxon>
        <taxon>malvids</taxon>
        <taxon>Brassicales</taxon>
        <taxon>Brassicaceae</taxon>
        <taxon>Camelineae</taxon>
        <taxon>Camelina</taxon>
    </lineage>
</organism>
<keyword evidence="4" id="KW-0788">Thiol protease</keyword>
<accession>A0ABM0TH40</accession>
<dbReference type="InterPro" id="IPR003653">
    <property type="entry name" value="Peptidase_C48_C"/>
</dbReference>
<feature type="domain" description="Ubiquitin-like protease family profile" evidence="5">
    <location>
        <begin position="42"/>
        <end position="254"/>
    </location>
</feature>
<dbReference type="InterPro" id="IPR038765">
    <property type="entry name" value="Papain-like_cys_pep_sf"/>
</dbReference>
<dbReference type="Pfam" id="PF02902">
    <property type="entry name" value="Peptidase_C48"/>
    <property type="match status" value="1"/>
</dbReference>
<sequence>MSRRRSNRVKNSKNVTSPGRVTIIDDCEEDEYLHHRSCWKHIAVLNKRVSKPKRAKELEILKLTAPCFYDECTRRGRSKRRIKCKYLASKLQKKLNSKAFVAYLEDVWRSFSDERKKSFVYLDCLWFSMYKSENHNIRSSVFDSIKTKQIFSKKYVFLPIVYWSHWTLLIFCNFGEDLDSDNTCMLFLDSLQTTDSSQRLEPDIRKFVLDMYRTEGRTEDQRLVDEIPFHVPVVPQQTNDVECGSFVLYYIQRFIEDAPEKFSVDDMPYFVSLSFNKHFIVVHDKWLLLLLDLEMPARVSLMICR</sequence>
<evidence type="ECO:0000313" key="7">
    <source>
        <dbReference type="RefSeq" id="XP_010426343.1"/>
    </source>
</evidence>
<evidence type="ECO:0000256" key="1">
    <source>
        <dbReference type="ARBA" id="ARBA00005234"/>
    </source>
</evidence>
<reference evidence="7" key="2">
    <citation type="submission" date="2025-08" db="UniProtKB">
        <authorList>
            <consortium name="RefSeq"/>
        </authorList>
    </citation>
    <scope>IDENTIFICATION</scope>
    <source>
        <tissue evidence="7">Leaf</tissue>
    </source>
</reference>
<dbReference type="PANTHER" id="PTHR46915:SF6">
    <property type="entry name" value="CYSTEINE PROTEINASES SUPERFAMILY PROTEIN"/>
    <property type="match status" value="1"/>
</dbReference>
<keyword evidence="6" id="KW-1185">Reference proteome</keyword>
<dbReference type="GO" id="GO:0008233">
    <property type="term" value="F:peptidase activity"/>
    <property type="evidence" value="ECO:0007669"/>
    <property type="project" value="UniProtKB-KW"/>
</dbReference>
<evidence type="ECO:0000256" key="3">
    <source>
        <dbReference type="ARBA" id="ARBA00022801"/>
    </source>
</evidence>
<dbReference type="Proteomes" id="UP000694864">
    <property type="component" value="Chromosome 9"/>
</dbReference>
<evidence type="ECO:0000256" key="4">
    <source>
        <dbReference type="ARBA" id="ARBA00022807"/>
    </source>
</evidence>
<proteinExistence type="inferred from homology"/>
<dbReference type="GO" id="GO:0006508">
    <property type="term" value="P:proteolysis"/>
    <property type="evidence" value="ECO:0007669"/>
    <property type="project" value="UniProtKB-KW"/>
</dbReference>
<evidence type="ECO:0000259" key="5">
    <source>
        <dbReference type="PROSITE" id="PS50600"/>
    </source>
</evidence>
<reference evidence="6" key="1">
    <citation type="journal article" date="2014" name="Nat. Commun.">
        <title>The emerging biofuel crop Camelina sativa retains a highly undifferentiated hexaploid genome structure.</title>
        <authorList>
            <person name="Kagale S."/>
            <person name="Koh C."/>
            <person name="Nixon J."/>
            <person name="Bollina V."/>
            <person name="Clarke W.E."/>
            <person name="Tuteja R."/>
            <person name="Spillane C."/>
            <person name="Robinson S.J."/>
            <person name="Links M.G."/>
            <person name="Clarke C."/>
            <person name="Higgins E.E."/>
            <person name="Huebert T."/>
            <person name="Sharpe A.G."/>
            <person name="Parkin I.A."/>
        </authorList>
    </citation>
    <scope>NUCLEOTIDE SEQUENCE [LARGE SCALE GENOMIC DNA]</scope>
    <source>
        <strain evidence="6">cv. DH55</strain>
    </source>
</reference>
<evidence type="ECO:0000313" key="6">
    <source>
        <dbReference type="Proteomes" id="UP000694864"/>
    </source>
</evidence>
<name>A0ABM0TH40_CAMSA</name>
<protein>
    <submittedName>
        <fullName evidence="7">Probable ubiquitin-like-specific protease 2A isoform X1</fullName>
    </submittedName>
</protein>
<dbReference type="Gene3D" id="3.40.395.10">
    <property type="entry name" value="Adenoviral Proteinase, Chain A"/>
    <property type="match status" value="1"/>
</dbReference>
<comment type="similarity">
    <text evidence="1">Belongs to the peptidase C48 family.</text>
</comment>
<keyword evidence="2 7" id="KW-0645">Protease</keyword>
<evidence type="ECO:0000256" key="2">
    <source>
        <dbReference type="ARBA" id="ARBA00022670"/>
    </source>
</evidence>
<dbReference type="GeneID" id="104711341"/>
<dbReference type="SUPFAM" id="SSF54001">
    <property type="entry name" value="Cysteine proteinases"/>
    <property type="match status" value="1"/>
</dbReference>
<dbReference type="RefSeq" id="XP_010426343.1">
    <property type="nucleotide sequence ID" value="XM_010428041.1"/>
</dbReference>